<dbReference type="RefSeq" id="WP_084413679.1">
    <property type="nucleotide sequence ID" value="NZ_JAVYAI010000078.1"/>
</dbReference>
<keyword evidence="2" id="KW-0677">Repeat</keyword>
<dbReference type="PROSITE" id="PS00101">
    <property type="entry name" value="HEXAPEP_TRANSFERASES"/>
    <property type="match status" value="1"/>
</dbReference>
<protein>
    <submittedName>
        <fullName evidence="3">Galactoside O-acetyltransferase</fullName>
    </submittedName>
</protein>
<evidence type="ECO:0000313" key="3">
    <source>
        <dbReference type="EMBL" id="CUH82808.1"/>
    </source>
</evidence>
<sequence length="221" mass="24174">MPSISKSLPIRSKIQVYISALIKLIRGAGLTLSIRHAKLFIFVGRHVRVMNRQYLHIQRKVKFEDYCEIQGLSQEGLYFGESSTIGRGVQIRPSSYYGVGHIGYGFSIGKNSSIGPGGFIGCAGNVKIGDNVMIGPNVTIIAENHNFSDENETIKEQGVYQRGIEIKNNVWIGTNVTILDGVTVESGAVIGAGAILTKDVPANSVYIDKLSPFVRKRLSFK</sequence>
<accession>A0A0P1GZS8</accession>
<dbReference type="EMBL" id="LN879393">
    <property type="protein sequence ID" value="CUH82808.1"/>
    <property type="molecule type" value="Genomic_DNA"/>
</dbReference>
<dbReference type="Pfam" id="PF00132">
    <property type="entry name" value="Hexapep"/>
    <property type="match status" value="1"/>
</dbReference>
<keyword evidence="1 3" id="KW-0808">Transferase</keyword>
<organism evidence="3">
    <name type="scientific">Lacticaseibacillus paracasei subsp. paracasei</name>
    <dbReference type="NCBI Taxonomy" id="47714"/>
    <lineage>
        <taxon>Bacteria</taxon>
        <taxon>Bacillati</taxon>
        <taxon>Bacillota</taxon>
        <taxon>Bacilli</taxon>
        <taxon>Lactobacillales</taxon>
        <taxon>Lactobacillaceae</taxon>
        <taxon>Lacticaseibacillus</taxon>
    </lineage>
</organism>
<dbReference type="InterPro" id="IPR011004">
    <property type="entry name" value="Trimer_LpxA-like_sf"/>
</dbReference>
<dbReference type="GO" id="GO:0016740">
    <property type="term" value="F:transferase activity"/>
    <property type="evidence" value="ECO:0007669"/>
    <property type="project" value="UniProtKB-KW"/>
</dbReference>
<name>A0A0P1GZS8_LACPA</name>
<dbReference type="InterPro" id="IPR001451">
    <property type="entry name" value="Hexapep"/>
</dbReference>
<dbReference type="Gene3D" id="2.160.10.10">
    <property type="entry name" value="Hexapeptide repeat proteins"/>
    <property type="match status" value="1"/>
</dbReference>
<proteinExistence type="predicted"/>
<dbReference type="CDD" id="cd04647">
    <property type="entry name" value="LbH_MAT_like"/>
    <property type="match status" value="1"/>
</dbReference>
<reference evidence="3" key="1">
    <citation type="submission" date="2015-08" db="EMBL/GenBank/DDBJ databases">
        <title>Novel EPS-SJ produced by Lactobacillus paracasei subsp. paracasei BGSJ2-8 improves the adhesion abillty and pathogen exclusion.</title>
        <authorList>
            <person name="Zivkovic M."/>
            <person name="Miljkovic M."/>
            <person name="Tolinacki M."/>
            <person name="Golic N."/>
            <person name="Kojic M."/>
        </authorList>
    </citation>
    <scope>NUCLEOTIDE SEQUENCE</scope>
    <source>
        <strain evidence="3">BGSJ2-8</strain>
    </source>
</reference>
<evidence type="ECO:0000256" key="1">
    <source>
        <dbReference type="ARBA" id="ARBA00022679"/>
    </source>
</evidence>
<dbReference type="PANTHER" id="PTHR23416">
    <property type="entry name" value="SIALIC ACID SYNTHASE-RELATED"/>
    <property type="match status" value="1"/>
</dbReference>
<dbReference type="SUPFAM" id="SSF51161">
    <property type="entry name" value="Trimeric LpxA-like enzymes"/>
    <property type="match status" value="1"/>
</dbReference>
<dbReference type="Pfam" id="PF14602">
    <property type="entry name" value="Hexapep_2"/>
    <property type="match status" value="1"/>
</dbReference>
<dbReference type="InterPro" id="IPR051159">
    <property type="entry name" value="Hexapeptide_acetyltransf"/>
</dbReference>
<dbReference type="AlphaFoldDB" id="A0A0P1GZS8"/>
<evidence type="ECO:0000256" key="2">
    <source>
        <dbReference type="ARBA" id="ARBA00022737"/>
    </source>
</evidence>
<dbReference type="InterPro" id="IPR018357">
    <property type="entry name" value="Hexapep_transf_CS"/>
</dbReference>